<dbReference type="Pfam" id="PF16157">
    <property type="entry name" value="DUF4865"/>
    <property type="match status" value="1"/>
</dbReference>
<accession>A0A5M8EWF1</accession>
<protein>
    <submittedName>
        <fullName evidence="1">DUF4865 family protein</fullName>
    </submittedName>
</protein>
<dbReference type="RefSeq" id="WP_150053725.1">
    <property type="nucleotide sequence ID" value="NZ_VWXT01000325.1"/>
</dbReference>
<evidence type="ECO:0000313" key="2">
    <source>
        <dbReference type="Proteomes" id="UP000323909"/>
    </source>
</evidence>
<sequence>MFAKQYSHRLPADYDMGVIRQRATQLGPLWDGTEGLIFKAFIAQEHGQGPGVGNLYASVYLWSDPLQAADFLLGERFQKVLDSFGRPHIESWLPLDVQRGPAQGALSLYREEWALEPGADRAARLAEEKVRNRQVADRRDTFAVLLALDVQAWRLVRITVSAQPVAAEHPGTGYQVLYLAQGVASQG</sequence>
<dbReference type="InterPro" id="IPR032349">
    <property type="entry name" value="DUF4865"/>
</dbReference>
<comment type="caution">
    <text evidence="1">The sequence shown here is derived from an EMBL/GenBank/DDBJ whole genome shotgun (WGS) entry which is preliminary data.</text>
</comment>
<gene>
    <name evidence="1" type="ORF">F3K53_19385</name>
</gene>
<name>A0A5M8EWF1_PSEVE</name>
<organism evidence="1 2">
    <name type="scientific">Pseudomonas veronii</name>
    <dbReference type="NCBI Taxonomy" id="76761"/>
    <lineage>
        <taxon>Bacteria</taxon>
        <taxon>Pseudomonadati</taxon>
        <taxon>Pseudomonadota</taxon>
        <taxon>Gammaproteobacteria</taxon>
        <taxon>Pseudomonadales</taxon>
        <taxon>Pseudomonadaceae</taxon>
        <taxon>Pseudomonas</taxon>
    </lineage>
</organism>
<dbReference type="EMBL" id="VWXT01000325">
    <property type="protein sequence ID" value="KAA6175830.1"/>
    <property type="molecule type" value="Genomic_DNA"/>
</dbReference>
<dbReference type="AlphaFoldDB" id="A0A5M8EWF1"/>
<evidence type="ECO:0000313" key="1">
    <source>
        <dbReference type="EMBL" id="KAA6175830.1"/>
    </source>
</evidence>
<dbReference type="Proteomes" id="UP000323909">
    <property type="component" value="Unassembled WGS sequence"/>
</dbReference>
<reference evidence="1 2" key="1">
    <citation type="submission" date="2019-09" db="EMBL/GenBank/DDBJ databases">
        <title>Genomic sequencing of 4 copper resistant soil isolates.</title>
        <authorList>
            <person name="Havryliuk O."/>
        </authorList>
    </citation>
    <scope>NUCLEOTIDE SEQUENCE [LARGE SCALE GENOMIC DNA]</scope>
    <source>
        <strain evidence="1 2">UKR4</strain>
    </source>
</reference>
<proteinExistence type="predicted"/>